<keyword evidence="3" id="KW-1185">Reference proteome</keyword>
<feature type="chain" id="PRO_5001945634" description="DUF2380 domain-containing protein" evidence="1">
    <location>
        <begin position="22"/>
        <end position="166"/>
    </location>
</feature>
<evidence type="ECO:0000313" key="3">
    <source>
        <dbReference type="Proteomes" id="UP000029917"/>
    </source>
</evidence>
<name>A0A099FGU1_9RHOB</name>
<protein>
    <recommendedName>
        <fullName evidence="4">DUF2380 domain-containing protein</fullName>
    </recommendedName>
</protein>
<evidence type="ECO:0000313" key="2">
    <source>
        <dbReference type="EMBL" id="KGJ09451.1"/>
    </source>
</evidence>
<dbReference type="InterPro" id="IPR021698">
    <property type="entry name" value="DUF3280"/>
</dbReference>
<dbReference type="AlphaFoldDB" id="A0A099FGU1"/>
<keyword evidence="1" id="KW-0732">Signal</keyword>
<dbReference type="Pfam" id="PF11684">
    <property type="entry name" value="DUF3280"/>
    <property type="match status" value="1"/>
</dbReference>
<sequence length="166" mass="18209">MRPLLILLAALVTAAATPLYGPPPQPGKAVWYGLHFIDTSTEGAINGVRPDEVARIEMAEDFIAADLESRGFELVAPPEDKVAAIKNPVKSNHRDTSIAREMGARYAISGEVQKVSNLIIAVNLYVRDAETGENVRAGAVDIRGNNDDSFRRGYSYLLRNIIFREK</sequence>
<reference evidence="2 3" key="2">
    <citation type="submission" date="2014-10" db="EMBL/GenBank/DDBJ databases">
        <title>Paracoccus sanguinis sp. nov., isolated from clinical specimens of New York State patients.</title>
        <authorList>
            <person name="Mingle L.A."/>
            <person name="Cole J.A."/>
            <person name="Lapierre P."/>
            <person name="Musser K.A."/>
        </authorList>
    </citation>
    <scope>NUCLEOTIDE SEQUENCE [LARGE SCALE GENOMIC DNA]</scope>
    <source>
        <strain evidence="2 3">HAMBI 3106</strain>
    </source>
</reference>
<dbReference type="EMBL" id="JRKS01000002">
    <property type="protein sequence ID" value="KGJ09451.1"/>
    <property type="molecule type" value="Genomic_DNA"/>
</dbReference>
<gene>
    <name evidence="2" type="ORF">IC63_01425</name>
</gene>
<feature type="signal peptide" evidence="1">
    <location>
        <begin position="1"/>
        <end position="21"/>
    </location>
</feature>
<comment type="caution">
    <text evidence="2">The sequence shown here is derived from an EMBL/GenBank/DDBJ whole genome shotgun (WGS) entry which is preliminary data.</text>
</comment>
<evidence type="ECO:0008006" key="4">
    <source>
        <dbReference type="Google" id="ProtNLM"/>
    </source>
</evidence>
<dbReference type="STRING" id="690417.IC63_01425"/>
<reference evidence="2 3" key="1">
    <citation type="submission" date="2014-09" db="EMBL/GenBank/DDBJ databases">
        <authorList>
            <person name="McGinnis J.M."/>
            <person name="Wolfgang W.J."/>
        </authorList>
    </citation>
    <scope>NUCLEOTIDE SEQUENCE [LARGE SCALE GENOMIC DNA]</scope>
    <source>
        <strain evidence="2 3">HAMBI 3106</strain>
    </source>
</reference>
<organism evidence="2 3">
    <name type="scientific">Paracoccus sphaerophysae</name>
    <dbReference type="NCBI Taxonomy" id="690417"/>
    <lineage>
        <taxon>Bacteria</taxon>
        <taxon>Pseudomonadati</taxon>
        <taxon>Pseudomonadota</taxon>
        <taxon>Alphaproteobacteria</taxon>
        <taxon>Rhodobacterales</taxon>
        <taxon>Paracoccaceae</taxon>
        <taxon>Paracoccus</taxon>
    </lineage>
</organism>
<accession>A0A099FGU1</accession>
<proteinExistence type="predicted"/>
<evidence type="ECO:0000256" key="1">
    <source>
        <dbReference type="SAM" id="SignalP"/>
    </source>
</evidence>
<dbReference type="Proteomes" id="UP000029917">
    <property type="component" value="Unassembled WGS sequence"/>
</dbReference>